<dbReference type="GO" id="GO:0016020">
    <property type="term" value="C:membrane"/>
    <property type="evidence" value="ECO:0007669"/>
    <property type="project" value="UniProtKB-SubCell"/>
</dbReference>
<dbReference type="Gene3D" id="1.20.1740.10">
    <property type="entry name" value="Amino acid/polyamine transporter I"/>
    <property type="match status" value="1"/>
</dbReference>
<feature type="transmembrane region" description="Helical" evidence="5">
    <location>
        <begin position="368"/>
        <end position="388"/>
    </location>
</feature>
<feature type="transmembrane region" description="Helical" evidence="5">
    <location>
        <begin position="167"/>
        <end position="185"/>
    </location>
</feature>
<feature type="transmembrane region" description="Helical" evidence="5">
    <location>
        <begin position="400"/>
        <end position="421"/>
    </location>
</feature>
<dbReference type="GO" id="GO:0022857">
    <property type="term" value="F:transmembrane transporter activity"/>
    <property type="evidence" value="ECO:0007669"/>
    <property type="project" value="InterPro"/>
</dbReference>
<evidence type="ECO:0000313" key="6">
    <source>
        <dbReference type="EMBL" id="AUR51005.1"/>
    </source>
</evidence>
<evidence type="ECO:0000313" key="7">
    <source>
        <dbReference type="Proteomes" id="UP000236655"/>
    </source>
</evidence>
<feature type="transmembrane region" description="Helical" evidence="5">
    <location>
        <begin position="282"/>
        <end position="300"/>
    </location>
</feature>
<keyword evidence="7" id="KW-1185">Reference proteome</keyword>
<dbReference type="KEGG" id="nba:CUN60_01360"/>
<feature type="transmembrane region" description="Helical" evidence="5">
    <location>
        <begin position="43"/>
        <end position="69"/>
    </location>
</feature>
<feature type="transmembrane region" description="Helical" evidence="5">
    <location>
        <begin position="205"/>
        <end position="228"/>
    </location>
</feature>
<sequence length="512" mass="56196">MAYIESSGKQPSLFSAIAIGVGCIVGSGWLFASYKAAKFAGPVAIGSWIIGAFLALLIALLLAEIATFYSKETGLFARLLTLTHNSDYGFIISSSNWFATIITIPAEAEASIQYLAQAFPSMSENVFNNNHFTMFGIALVCLLMLIYGLLNYWGIKLLTKANNTITVIKLTVPALTAIIFMAAAFHPGNFSSYKGTIAPYGYDKMFTAVVTCGIFYSFYGFSMITVFSKELKNPQRNIPLALAGSVIICLVIYLMLQISFIGAVVPASIISGWHVLDFNSPLAQLAIILGINWIAIILYVDAAISPSGTGIVFVGSSARIFTGMAEDRQMPSVFAKEHPIHGISRLSIAATLIFCMILVVFFDNWDKIMIVVSVFQLISCLAVPIAFCKLRKMYPEEVRPFRMPGGVVCSYIAYIAVSYLLVQCGLLPLVLSLVLHVVFFVIYCSVYYRGFSKSVMAALSSWSMFAYMALLTVFGYMQDQGILEQQPGNLVGFVILVSILYYFLINQKSYQN</sequence>
<evidence type="ECO:0000256" key="3">
    <source>
        <dbReference type="ARBA" id="ARBA00022989"/>
    </source>
</evidence>
<feature type="transmembrane region" description="Helical" evidence="5">
    <location>
        <begin position="12"/>
        <end position="31"/>
    </location>
</feature>
<feature type="transmembrane region" description="Helical" evidence="5">
    <location>
        <begin position="240"/>
        <end position="270"/>
    </location>
</feature>
<feature type="transmembrane region" description="Helical" evidence="5">
    <location>
        <begin position="488"/>
        <end position="505"/>
    </location>
</feature>
<protein>
    <submittedName>
        <fullName evidence="6">APC family permease</fullName>
    </submittedName>
</protein>
<keyword evidence="3 5" id="KW-1133">Transmembrane helix</keyword>
<dbReference type="Proteomes" id="UP000236655">
    <property type="component" value="Chromosome"/>
</dbReference>
<reference evidence="7" key="1">
    <citation type="submission" date="2017-11" db="EMBL/GenBank/DDBJ databases">
        <authorList>
            <person name="Chan K.G."/>
            <person name="Lee L.S."/>
        </authorList>
    </citation>
    <scope>NUCLEOTIDE SEQUENCE [LARGE SCALE GENOMIC DNA]</scope>
    <source>
        <strain evidence="7">DSM 100970</strain>
    </source>
</reference>
<feature type="transmembrane region" description="Helical" evidence="5">
    <location>
        <begin position="132"/>
        <end position="155"/>
    </location>
</feature>
<dbReference type="PANTHER" id="PTHR47547">
    <property type="match status" value="1"/>
</dbReference>
<evidence type="ECO:0000256" key="2">
    <source>
        <dbReference type="ARBA" id="ARBA00022692"/>
    </source>
</evidence>
<accession>A0A2I7N458</accession>
<keyword evidence="4 5" id="KW-0472">Membrane</keyword>
<dbReference type="Pfam" id="PF13520">
    <property type="entry name" value="AA_permease_2"/>
    <property type="match status" value="1"/>
</dbReference>
<organism evidence="6 7">
    <name type="scientific">Aquella oligotrophica</name>
    <dbReference type="NCBI Taxonomy" id="2067065"/>
    <lineage>
        <taxon>Bacteria</taxon>
        <taxon>Pseudomonadati</taxon>
        <taxon>Pseudomonadota</taxon>
        <taxon>Betaproteobacteria</taxon>
        <taxon>Neisseriales</taxon>
        <taxon>Neisseriaceae</taxon>
        <taxon>Aquella</taxon>
    </lineage>
</organism>
<feature type="transmembrane region" description="Helical" evidence="5">
    <location>
        <begin position="343"/>
        <end position="362"/>
    </location>
</feature>
<dbReference type="PIRSF" id="PIRSF006060">
    <property type="entry name" value="AA_transporter"/>
    <property type="match status" value="1"/>
</dbReference>
<dbReference type="InterPro" id="IPR002293">
    <property type="entry name" value="AA/rel_permease1"/>
</dbReference>
<feature type="transmembrane region" description="Helical" evidence="5">
    <location>
        <begin position="455"/>
        <end position="476"/>
    </location>
</feature>
<evidence type="ECO:0000256" key="1">
    <source>
        <dbReference type="ARBA" id="ARBA00004141"/>
    </source>
</evidence>
<feature type="transmembrane region" description="Helical" evidence="5">
    <location>
        <begin position="427"/>
        <end position="448"/>
    </location>
</feature>
<dbReference type="RefSeq" id="WP_102950305.1">
    <property type="nucleotide sequence ID" value="NZ_CP024847.1"/>
</dbReference>
<gene>
    <name evidence="6" type="ORF">CUN60_01360</name>
</gene>
<dbReference type="AlphaFoldDB" id="A0A2I7N458"/>
<dbReference type="EMBL" id="CP024847">
    <property type="protein sequence ID" value="AUR51005.1"/>
    <property type="molecule type" value="Genomic_DNA"/>
</dbReference>
<dbReference type="OrthoDB" id="9804700at2"/>
<dbReference type="InterPro" id="IPR052962">
    <property type="entry name" value="AA_Transporter_AGT"/>
</dbReference>
<proteinExistence type="predicted"/>
<keyword evidence="2 5" id="KW-0812">Transmembrane</keyword>
<evidence type="ECO:0000256" key="4">
    <source>
        <dbReference type="ARBA" id="ARBA00023136"/>
    </source>
</evidence>
<comment type="subcellular location">
    <subcellularLocation>
        <location evidence="1">Membrane</location>
        <topology evidence="1">Multi-pass membrane protein</topology>
    </subcellularLocation>
</comment>
<evidence type="ECO:0000256" key="5">
    <source>
        <dbReference type="SAM" id="Phobius"/>
    </source>
</evidence>
<name>A0A2I7N458_9NEIS</name>
<dbReference type="PANTHER" id="PTHR47547:SF1">
    <property type="entry name" value="ASPARTATE-PROTON SYMPORTER"/>
    <property type="match status" value="1"/>
</dbReference>